<geneLocation type="plasmid" evidence="1">
    <name>pIMP4-SEM1</name>
</geneLocation>
<proteinExistence type="predicted"/>
<dbReference type="AlphaFoldDB" id="A0A077W3Y6"/>
<evidence type="ECO:0000313" key="3">
    <source>
        <dbReference type="EMBL" id="EDA7614668.1"/>
    </source>
</evidence>
<organism evidence="2">
    <name type="scientific">Salmonella typhimurium</name>
    <dbReference type="NCBI Taxonomy" id="90371"/>
    <lineage>
        <taxon>Bacteria</taxon>
        <taxon>Pseudomonadati</taxon>
        <taxon>Pseudomonadota</taxon>
        <taxon>Gammaproteobacteria</taxon>
        <taxon>Enterobacterales</taxon>
        <taxon>Enterobacteriaceae</taxon>
        <taxon>Salmonella</taxon>
    </lineage>
</organism>
<keyword evidence="1" id="KW-0614">Plasmid</keyword>
<evidence type="ECO:0000313" key="1">
    <source>
        <dbReference type="EMBL" id="APA22951.1"/>
    </source>
</evidence>
<protein>
    <submittedName>
        <fullName evidence="2">Uncharacterized protein</fullName>
    </submittedName>
</protein>
<evidence type="ECO:0000313" key="4">
    <source>
        <dbReference type="EMBL" id="HAB3532579.1"/>
    </source>
</evidence>
<dbReference type="EMBL" id="KX810825">
    <property type="protein sequence ID" value="APA22951.1"/>
    <property type="molecule type" value="Genomic_DNA"/>
</dbReference>
<dbReference type="RefSeq" id="WP_000814953.1">
    <property type="nucleotide sequence ID" value="NC_024983.1"/>
</dbReference>
<reference evidence="1" key="1">
    <citation type="journal article" date="2016" name="Sci. Rep.">
        <title>Isolation and plasmid characterization of carbapenemase (IMP-4) producing Salmonella enterica Typhimurium from cats.</title>
        <authorList>
            <person name="Abraham S."/>
            <person name="O'Dea M."/>
            <person name="Trott D.J."/>
            <person name="Abraham R.J."/>
            <person name="Hughes D."/>
            <person name="Pang S."/>
            <person name="McKew G."/>
            <person name="Cheong E.Y."/>
            <person name="Merlino J."/>
            <person name="Saputra S."/>
            <person name="Malik R."/>
            <person name="Gottlieb T."/>
        </authorList>
    </citation>
    <scope>NUCLEOTIDE SEQUENCE</scope>
    <source>
        <strain evidence="1">MU1</strain>
        <plasmid evidence="1">pIMP4-SEM1</plasmid>
    </source>
</reference>
<accession>A0A077W3Y6</accession>
<reference evidence="4" key="2">
    <citation type="journal article" date="2018" name="Genome Biol.">
        <title>SKESA: strategic k-mer extension for scrupulous assemblies.</title>
        <authorList>
            <person name="Souvorov A."/>
            <person name="Agarwala R."/>
            <person name="Lipman D.J."/>
        </authorList>
    </citation>
    <scope>NUCLEOTIDE SEQUENCE</scope>
    <source>
        <strain evidence="4">Salmonella enterica</strain>
    </source>
</reference>
<dbReference type="EMBL" id="DAAGLI010000026">
    <property type="protein sequence ID" value="HAB3532579.1"/>
    <property type="molecule type" value="Genomic_DNA"/>
</dbReference>
<evidence type="ECO:0000313" key="2">
    <source>
        <dbReference type="EMBL" id="ECA5342700.1"/>
    </source>
</evidence>
<dbReference type="EMBL" id="AAHUQY010000021">
    <property type="protein sequence ID" value="ECA5342700.1"/>
    <property type="molecule type" value="Genomic_DNA"/>
</dbReference>
<reference evidence="2" key="3">
    <citation type="submission" date="2018-12" db="EMBL/GenBank/DDBJ databases">
        <authorList>
            <person name="Ashton P.M."/>
            <person name="Dallman T."/>
            <person name="Nair S."/>
            <person name="De Pinna E."/>
            <person name="Peters T."/>
            <person name="Grant K."/>
        </authorList>
    </citation>
    <scope>NUCLEOTIDE SEQUENCE</scope>
    <source>
        <strain evidence="3">116039</strain>
        <strain evidence="2">582921</strain>
    </source>
</reference>
<dbReference type="EMBL" id="AALLDS010000027">
    <property type="protein sequence ID" value="EDA7614668.1"/>
    <property type="molecule type" value="Genomic_DNA"/>
</dbReference>
<reference evidence="4" key="4">
    <citation type="submission" date="2019-06" db="EMBL/GenBank/DDBJ databases">
        <authorList>
            <consortium name="NCBI Pathogen Detection Project"/>
        </authorList>
    </citation>
    <scope>NUCLEOTIDE SEQUENCE</scope>
    <source>
        <strain evidence="4">Salmonella enterica</strain>
    </source>
</reference>
<gene>
    <name evidence="3" type="ORF">A3V89_18055</name>
    <name evidence="2" type="ORF">ELS01_20170</name>
    <name evidence="4" type="ORF">GJE27_22625</name>
</gene>
<sequence>MKQTKSSMSRIVQLYDGSRYGNCEQADNEGELFTVVLNKPSQIDDIRKIVDTTAEVLGKALPVLLF</sequence>
<name>A0A077W3Y6_SALTM</name>